<feature type="compositionally biased region" description="Polar residues" evidence="5">
    <location>
        <begin position="408"/>
        <end position="426"/>
    </location>
</feature>
<evidence type="ECO:0000313" key="7">
    <source>
        <dbReference type="Proteomes" id="UP001152795"/>
    </source>
</evidence>
<feature type="region of interest" description="Disordered" evidence="5">
    <location>
        <begin position="1066"/>
        <end position="1095"/>
    </location>
</feature>
<feature type="compositionally biased region" description="Polar residues" evidence="5">
    <location>
        <begin position="1066"/>
        <end position="1076"/>
    </location>
</feature>
<feature type="region of interest" description="Disordered" evidence="5">
    <location>
        <begin position="220"/>
        <end position="292"/>
    </location>
</feature>
<feature type="compositionally biased region" description="Basic residues" evidence="5">
    <location>
        <begin position="324"/>
        <end position="341"/>
    </location>
</feature>
<evidence type="ECO:0000256" key="1">
    <source>
        <dbReference type="ARBA" id="ARBA00022723"/>
    </source>
</evidence>
<sequence length="1587" mass="178224">MNSRFILTQGSETVKPDLTVPSGSTDIRLVAETSENRPVKRRGFRKVAKNLTANSSARPARRIKLNRSIFNTESTAKPTIHAKTLNEIKNAKEDSKSPVKPSTEVSVNILNSVVENTSITSPMPASAVDLSERSLAANASPVRPAHASTTSDTRTVIKRENNGPLLLPSIELRRISQDEYKRHFTNQNKLLSNSGINGVIGQTQHKQDALRQTGTYTLFTQPSQGTPLKKRKISPMHLSNLNASKKRKVSPIRSPDTEALKADPALPSPSQPPSPLDSPPSPALSLGAQSDDDFDNEAKTAIANSRVIIMLKPTSTETTSCKKQNMHLGKKHVKTPSHKQHVKKVQTNTQCDVHSRLGPPHNTQTTIALQKSATSDLFVDDSLDIMSVIADDDELFHEDKPNGPLKRTVSQDSIFSTTEETSNRGNLRSLVKKTQANHKHSVGDLITSKPTSKSFRIPRRNSEQDFNETRKNNNSFPKRTTGESCIKSQAESDRSNSVRNGSDPPGNIFFCGSHHPPKPTRVVSNERQPFINGFSVQEKLRSIHRNLGAKNIQEAWLVLKELEDSKSVIDVRLVEETLKVCESVSIKAPTPVVAEIAVGVFQMLKRRQAMKPVSYILTVLTLCRCGKFQEAFDKILEMVEARIFPPQEILVHFFNDLLKCFRTNLKWIFELLPYIKRFNFSNPTYIFNNCLLSLVSAPADVLREIIPSQWDTLISMLSVPPNVQGAMQVQNIMNKHCIPMSDQSITKLLNLYRDTKCTKQLLDLFHLKCTNEMFDIGTIFADQSLNLRDVEAHIRDLVKNGSLPRKEVLHQFIEKASSMKDFGLVYSLFLKCESSSVSLSVTTLKKMVDVLENWDENMTASVEVYAALRQAKMSVMKEPRSTPPLNLPQKREANKFQFGRCFSFVKTGRCHYGDRCKYSHVVDERPQFLRPSSDTSSPQSVGECRKSDGSEGKQQVNTKTQASTSTNTTMVNGHGTHPFPSFQHPSFVVPMFSPIPNHIPPPLRVPQPVSCRQAISTRPPFLNRFQPRSVNPTPRFAVSQPPLNKPMALMFPRAATPDKVKLNRSFSWEPTNNSVPRSPLPRFQQPNPSSDTNNNVISEAQQRVDRAVASKDWPEVYLSFVECKQANNRTVQASDLRIFRNVFLKDVSIVGSNFSEFVDFIHKEKGSVKSSSSGSGNNSLFDHYDIEFLGSLAVSLMEKCLVTKQFDKGYEILHTLHAHNISYFDCGKNFGAYTRNIPPSAVAIIAVKLCTGVSQDDGLLGALEVLRASNYAMPEDNITPDNMEYRIKVLQHVFTQLFDQGNISEAYEILQHLKASHNVMVPLYVKVLNYYASIEDFDQSFDVLAEMNENGFDLNIPACQSLYEKFLKLCLTNRQEDEARTTLEEMESRGVMLNGDVWQRILNHEPSITNDILINMLFQRCLNVDVYPATFSKDMPWLCQLGCGYSQVEVKLLIVRHLKQLRQYLVQNNHSNLSLSTLKDFQIALFPRVSGSHGNPKLNEGIQTAINKNCLIVTKVLEEDLNPPLIISDHTKEQFHSKFIVDSLSLYRWFNANQHDVDGNPDDGDDASSNGSMESCVSYMTRMTEFD</sequence>
<dbReference type="GO" id="GO:0008270">
    <property type="term" value="F:zinc ion binding"/>
    <property type="evidence" value="ECO:0007669"/>
    <property type="project" value="UniProtKB-KW"/>
</dbReference>
<dbReference type="Gene3D" id="1.25.40.10">
    <property type="entry name" value="Tetratricopeptide repeat domain"/>
    <property type="match status" value="2"/>
</dbReference>
<feature type="region of interest" description="Disordered" evidence="5">
    <location>
        <begin position="928"/>
        <end position="977"/>
    </location>
</feature>
<evidence type="ECO:0000256" key="3">
    <source>
        <dbReference type="ARBA" id="ARBA00022771"/>
    </source>
</evidence>
<dbReference type="InterPro" id="IPR000571">
    <property type="entry name" value="Znf_CCCH"/>
</dbReference>
<feature type="compositionally biased region" description="Polar residues" evidence="5">
    <location>
        <begin position="1084"/>
        <end position="1095"/>
    </location>
</feature>
<keyword evidence="1" id="KW-0479">Metal-binding</keyword>
<proteinExistence type="predicted"/>
<feature type="compositionally biased region" description="Pro residues" evidence="5">
    <location>
        <begin position="266"/>
        <end position="282"/>
    </location>
</feature>
<dbReference type="EMBL" id="CACRXK020003786">
    <property type="protein sequence ID" value="CAB4000235.1"/>
    <property type="molecule type" value="Genomic_DNA"/>
</dbReference>
<feature type="compositionally biased region" description="Polar residues" evidence="5">
    <location>
        <begin position="930"/>
        <end position="940"/>
    </location>
</feature>
<comment type="caution">
    <text evidence="6">The sequence shown here is derived from an EMBL/GenBank/DDBJ whole genome shotgun (WGS) entry which is preliminary data.</text>
</comment>
<feature type="compositionally biased region" description="Polar residues" evidence="5">
    <location>
        <begin position="472"/>
        <end position="489"/>
    </location>
</feature>
<protein>
    <submittedName>
        <fullName evidence="6">Pentatricopeptide repeat-containing At3g02650, mitochondrial</fullName>
    </submittedName>
</protein>
<dbReference type="Proteomes" id="UP001152795">
    <property type="component" value="Unassembled WGS sequence"/>
</dbReference>
<dbReference type="Pfam" id="PF00642">
    <property type="entry name" value="zf-CCCH"/>
    <property type="match status" value="1"/>
</dbReference>
<dbReference type="PANTHER" id="PTHR47447:SF23">
    <property type="entry name" value="PENTACOTRIPEPTIDE-REPEAT REGION OF PRORP DOMAIN-CONTAINING PROTEIN"/>
    <property type="match status" value="1"/>
</dbReference>
<keyword evidence="4" id="KW-0862">Zinc</keyword>
<reference evidence="6" key="1">
    <citation type="submission" date="2020-04" db="EMBL/GenBank/DDBJ databases">
        <authorList>
            <person name="Alioto T."/>
            <person name="Alioto T."/>
            <person name="Gomez Garrido J."/>
        </authorList>
    </citation>
    <scope>NUCLEOTIDE SEQUENCE</scope>
    <source>
        <strain evidence="6">A484AB</strain>
    </source>
</reference>
<name>A0A6S7H3C5_PARCT</name>
<dbReference type="SUPFAM" id="SSF90229">
    <property type="entry name" value="CCCH zinc finger"/>
    <property type="match status" value="1"/>
</dbReference>
<evidence type="ECO:0000313" key="6">
    <source>
        <dbReference type="EMBL" id="CAB4000235.1"/>
    </source>
</evidence>
<dbReference type="InterPro" id="IPR036855">
    <property type="entry name" value="Znf_CCCH_sf"/>
</dbReference>
<gene>
    <name evidence="6" type="ORF">PACLA_8A011634</name>
</gene>
<feature type="region of interest" description="Disordered" evidence="5">
    <location>
        <begin position="318"/>
        <end position="341"/>
    </location>
</feature>
<dbReference type="InterPro" id="IPR011990">
    <property type="entry name" value="TPR-like_helical_dom_sf"/>
</dbReference>
<dbReference type="SMART" id="SM00356">
    <property type="entry name" value="ZnF_C3H1"/>
    <property type="match status" value="1"/>
</dbReference>
<accession>A0A6S7H3C5</accession>
<evidence type="ECO:0000256" key="4">
    <source>
        <dbReference type="ARBA" id="ARBA00022833"/>
    </source>
</evidence>
<evidence type="ECO:0000256" key="2">
    <source>
        <dbReference type="ARBA" id="ARBA00022737"/>
    </source>
</evidence>
<keyword evidence="2" id="KW-0677">Repeat</keyword>
<dbReference type="PROSITE" id="PS50103">
    <property type="entry name" value="ZF_C3H1"/>
    <property type="match status" value="1"/>
</dbReference>
<feature type="region of interest" description="Disordered" evidence="5">
    <location>
        <begin position="397"/>
        <end position="521"/>
    </location>
</feature>
<keyword evidence="7" id="KW-1185">Reference proteome</keyword>
<feature type="compositionally biased region" description="Basic and acidic residues" evidence="5">
    <location>
        <begin position="460"/>
        <end position="471"/>
    </location>
</feature>
<dbReference type="OrthoDB" id="185373at2759"/>
<keyword evidence="3" id="KW-0863">Zinc-finger</keyword>
<organism evidence="6 7">
    <name type="scientific">Paramuricea clavata</name>
    <name type="common">Red gorgonian</name>
    <name type="synonym">Violescent sea-whip</name>
    <dbReference type="NCBI Taxonomy" id="317549"/>
    <lineage>
        <taxon>Eukaryota</taxon>
        <taxon>Metazoa</taxon>
        <taxon>Cnidaria</taxon>
        <taxon>Anthozoa</taxon>
        <taxon>Octocorallia</taxon>
        <taxon>Malacalcyonacea</taxon>
        <taxon>Plexauridae</taxon>
        <taxon>Paramuricea</taxon>
    </lineage>
</organism>
<evidence type="ECO:0000256" key="5">
    <source>
        <dbReference type="SAM" id="MobiDB-lite"/>
    </source>
</evidence>
<feature type="compositionally biased region" description="Low complexity" evidence="5">
    <location>
        <begin position="957"/>
        <end position="969"/>
    </location>
</feature>
<dbReference type="PANTHER" id="PTHR47447">
    <property type="entry name" value="OS03G0856100 PROTEIN"/>
    <property type="match status" value="1"/>
</dbReference>